<dbReference type="STRING" id="367110.Q7RZN5"/>
<dbReference type="KEGG" id="ncr:NCU00329"/>
<feature type="compositionally biased region" description="Low complexity" evidence="1">
    <location>
        <begin position="539"/>
        <end position="558"/>
    </location>
</feature>
<feature type="region of interest" description="Disordered" evidence="1">
    <location>
        <begin position="243"/>
        <end position="365"/>
    </location>
</feature>
<dbReference type="Proteomes" id="UP000001805">
    <property type="component" value="Chromosome 3, Linkage Group III"/>
</dbReference>
<feature type="compositionally biased region" description="Low complexity" evidence="1">
    <location>
        <begin position="798"/>
        <end position="809"/>
    </location>
</feature>
<feature type="compositionally biased region" description="Basic and acidic residues" evidence="1">
    <location>
        <begin position="256"/>
        <end position="265"/>
    </location>
</feature>
<evidence type="ECO:0000313" key="4">
    <source>
        <dbReference type="Proteomes" id="UP000001805"/>
    </source>
</evidence>
<feature type="compositionally biased region" description="Polar residues" evidence="1">
    <location>
        <begin position="446"/>
        <end position="467"/>
    </location>
</feature>
<name>Q7RZN5_NEUCR</name>
<dbReference type="GeneID" id="3873970"/>
<evidence type="ECO:0000259" key="2">
    <source>
        <dbReference type="PROSITE" id="PS00036"/>
    </source>
</evidence>
<dbReference type="InterPro" id="IPR004827">
    <property type="entry name" value="bZIP"/>
</dbReference>
<protein>
    <submittedName>
        <fullName evidence="3">VAD-1</fullName>
    </submittedName>
</protein>
<evidence type="ECO:0000256" key="1">
    <source>
        <dbReference type="SAM" id="MobiDB-lite"/>
    </source>
</evidence>
<dbReference type="PaxDb" id="5141-EFNCRP00000000078"/>
<accession>Q7RZN5</accession>
<dbReference type="CDD" id="cd14705">
    <property type="entry name" value="bZIP_Zip1"/>
    <property type="match status" value="1"/>
</dbReference>
<evidence type="ECO:0000313" key="3">
    <source>
        <dbReference type="EMBL" id="EAA28564.2"/>
    </source>
</evidence>
<proteinExistence type="predicted"/>
<feature type="compositionally biased region" description="Basic and acidic residues" evidence="1">
    <location>
        <begin position="869"/>
        <end position="892"/>
    </location>
</feature>
<feature type="compositionally biased region" description="Pro residues" evidence="1">
    <location>
        <begin position="471"/>
        <end position="480"/>
    </location>
</feature>
<feature type="compositionally biased region" description="Polar residues" evidence="1">
    <location>
        <begin position="310"/>
        <end position="340"/>
    </location>
</feature>
<sequence>MLIIVVRGTEVPLELTRQLKGSGLSRGTTYAPLSTASALQKLAKFRDLKGGFVLTYAHLNGEPLALRGLQDHSAGESPPEDVEWSRNLHTIPPCHRNYSCIDYPPGLVVYACHFFLYSARGPSSYPPDYPPVEVVPARLHPLLVLVALVSTPALSLKLDNLADTLVVRASNTYPTSCSSSSVTTVKSVKLAIQALSRPQEPPRRWLGADSSDSISSIAYSFGSSSTTIGHNGLPGVSSGFILASQGSNGDNGRQYHGAEDQRSEGEQAMSQRGPTPHLSALTSSRDVHSPSPSYRAFGQDGPSHQHRRNLSNTSMAAVDGNHTQTGSKTSGVHNILNPSEPQERLPTPAPSLPLPSVQRGSPQATMRMGQYPADGSPSRFYGYQTQSMPGSRTTTPVPAASSMVPPPASENESPITNHPFSMAMSRRMLTPRSPRPSSMGRGTTRPMESQQLPGMPSQRTPTPSHNTSPLSGPPSFPGPRPFSDSLHGQGASLPPPPAQPTTGMVAPSSQPLLGQRLPPPVTAGPLQSGSLTRDLAGRPVSHPSFPSPPTTTTGPVSGGLTAAYLLQDRSRLAVDGRQHMITITPSVGEEILVPVDIHQGSRQADAKRQRNAGASARFRQRKREIERNRERDLQRLEVESREWAKKMQDLTTERDYFRSEAERLRKIVAGIPEFSKLADPAQPTPVSSPPSVPSFSVENSPRTGPLPPPQPQSQPPQSHQLSNPYTHSRTRSHPDNTHSSPYDESLTLERPRRRRRTDTEPSPTTGAYAYNTSASMTMPQSAFGLAQSPHLPPPRLPPLRGLDQPQSTSTPPPASNGPHAVPLTSQSPSGGAYQPYPPAPAPRPEIGWAISQRGPLEGAHRHPLQGSHGHTDSLRRPVEQWRHEPHSNRPAA</sequence>
<gene>
    <name evidence="3" type="primary">vad-1</name>
    <name evidence="3" type="ORF">NCU00329</name>
</gene>
<feature type="region of interest" description="Disordered" evidence="1">
    <location>
        <begin position="384"/>
        <end position="558"/>
    </location>
</feature>
<feature type="compositionally biased region" description="Polar residues" evidence="1">
    <location>
        <begin position="770"/>
        <end position="780"/>
    </location>
</feature>
<feature type="compositionally biased region" description="Pro residues" evidence="1">
    <location>
        <begin position="682"/>
        <end position="692"/>
    </location>
</feature>
<feature type="compositionally biased region" description="Low complexity" evidence="1">
    <location>
        <begin position="715"/>
        <end position="724"/>
    </location>
</feature>
<organism evidence="3 4">
    <name type="scientific">Neurospora crassa (strain ATCC 24698 / 74-OR23-1A / CBS 708.71 / DSM 1257 / FGSC 987)</name>
    <dbReference type="NCBI Taxonomy" id="367110"/>
    <lineage>
        <taxon>Eukaryota</taxon>
        <taxon>Fungi</taxon>
        <taxon>Dikarya</taxon>
        <taxon>Ascomycota</taxon>
        <taxon>Pezizomycotina</taxon>
        <taxon>Sordariomycetes</taxon>
        <taxon>Sordariomycetidae</taxon>
        <taxon>Sordariales</taxon>
        <taxon>Sordariaceae</taxon>
        <taxon>Neurospora</taxon>
    </lineage>
</organism>
<dbReference type="EMBL" id="CM002238">
    <property type="protein sequence ID" value="EAA28564.2"/>
    <property type="molecule type" value="Genomic_DNA"/>
</dbReference>
<feature type="compositionally biased region" description="Polar residues" evidence="1">
    <location>
        <begin position="410"/>
        <end position="419"/>
    </location>
</feature>
<keyword evidence="4" id="KW-1185">Reference proteome</keyword>
<reference evidence="3 4" key="1">
    <citation type="journal article" date="2003" name="Nature">
        <title>The genome sequence of the filamentous fungus Neurospora crassa.</title>
        <authorList>
            <person name="Galagan J.E."/>
            <person name="Calvo S.E."/>
            <person name="Borkovich K.A."/>
            <person name="Selker E.U."/>
            <person name="Read N.D."/>
            <person name="Jaffe D."/>
            <person name="FitzHugh W."/>
            <person name="Ma L.J."/>
            <person name="Smirnov S."/>
            <person name="Purcell S."/>
            <person name="Rehman B."/>
            <person name="Elkins T."/>
            <person name="Engels R."/>
            <person name="Wang S."/>
            <person name="Nielsen C.B."/>
            <person name="Butler J."/>
            <person name="Endrizzi M."/>
            <person name="Qui D."/>
            <person name="Ianakiev P."/>
            <person name="Bell-Pedersen D."/>
            <person name="Nelson M.A."/>
            <person name="Werner-Washburne M."/>
            <person name="Selitrennikoff C.P."/>
            <person name="Kinsey J.A."/>
            <person name="Braun E.L."/>
            <person name="Zelter A."/>
            <person name="Schulte U."/>
            <person name="Kothe G.O."/>
            <person name="Jedd G."/>
            <person name="Mewes W."/>
            <person name="Staben C."/>
            <person name="Marcotte E."/>
            <person name="Greenberg D."/>
            <person name="Roy A."/>
            <person name="Foley K."/>
            <person name="Naylor J."/>
            <person name="Stange-Thomann N."/>
            <person name="Barrett R."/>
            <person name="Gnerre S."/>
            <person name="Kamal M."/>
            <person name="Kamvysselis M."/>
            <person name="Mauceli E."/>
            <person name="Bielke C."/>
            <person name="Rudd S."/>
            <person name="Frishman D."/>
            <person name="Krystofova S."/>
            <person name="Rasmussen C."/>
            <person name="Metzenberg R.L."/>
            <person name="Perkins D.D."/>
            <person name="Kroken S."/>
            <person name="Cogoni C."/>
            <person name="Macino G."/>
            <person name="Catcheside D."/>
            <person name="Li W."/>
            <person name="Pratt R.J."/>
            <person name="Osmani S.A."/>
            <person name="DeSouza C.P."/>
            <person name="Glass L."/>
            <person name="Orbach M.J."/>
            <person name="Berglund J.A."/>
            <person name="Voelker R."/>
            <person name="Yarden O."/>
            <person name="Plamann M."/>
            <person name="Seiler S."/>
            <person name="Dunlap J."/>
            <person name="Radford A."/>
            <person name="Aramayo R."/>
            <person name="Natvig D.O."/>
            <person name="Alex L.A."/>
            <person name="Mannhaupt G."/>
            <person name="Ebbole D.J."/>
            <person name="Freitag M."/>
            <person name="Paulsen I."/>
            <person name="Sachs M.S."/>
            <person name="Lander E.S."/>
            <person name="Nusbaum C."/>
            <person name="Birren B."/>
        </authorList>
    </citation>
    <scope>NUCLEOTIDE SEQUENCE [LARGE SCALE GENOMIC DNA]</scope>
    <source>
        <strain evidence="4">ATCC 24698 / 74-OR23-1A / CBS 708.71 / DSM 1257 / FGSC 987</strain>
    </source>
</reference>
<dbReference type="GO" id="GO:0003700">
    <property type="term" value="F:DNA-binding transcription factor activity"/>
    <property type="evidence" value="ECO:0007669"/>
    <property type="project" value="InterPro"/>
</dbReference>
<feature type="compositionally biased region" description="Polar residues" evidence="1">
    <location>
        <begin position="384"/>
        <end position="395"/>
    </location>
</feature>
<dbReference type="SMR" id="Q7RZN5"/>
<feature type="region of interest" description="Disordered" evidence="1">
    <location>
        <begin position="677"/>
        <end position="892"/>
    </location>
</feature>
<feature type="domain" description="BZIP" evidence="2">
    <location>
        <begin position="607"/>
        <end position="621"/>
    </location>
</feature>
<dbReference type="RefSeq" id="XP_957800.2">
    <property type="nucleotide sequence ID" value="XM_952707.2"/>
</dbReference>
<dbReference type="VEuPathDB" id="FungiDB:NCU00329"/>
<feature type="compositionally biased region" description="Pro residues" evidence="1">
    <location>
        <begin position="704"/>
        <end position="714"/>
    </location>
</feature>
<dbReference type="AlphaFoldDB" id="Q7RZN5"/>
<dbReference type="OrthoDB" id="2247093at2759"/>
<dbReference type="HOGENOM" id="CLU_515018_0_0_1"/>
<feature type="region of interest" description="Disordered" evidence="1">
    <location>
        <begin position="600"/>
        <end position="625"/>
    </location>
</feature>
<dbReference type="PROSITE" id="PS00036">
    <property type="entry name" value="BZIP_BASIC"/>
    <property type="match status" value="1"/>
</dbReference>
<dbReference type="InParanoid" id="Q7RZN5"/>